<dbReference type="PROSITE" id="PS50110">
    <property type="entry name" value="RESPONSE_REGULATORY"/>
    <property type="match status" value="1"/>
</dbReference>
<dbReference type="PANTHER" id="PTHR44591">
    <property type="entry name" value="STRESS RESPONSE REGULATOR PROTEIN 1"/>
    <property type="match status" value="1"/>
</dbReference>
<reference evidence="3" key="1">
    <citation type="submission" date="2018-05" db="EMBL/GenBank/DDBJ databases">
        <authorList>
            <person name="Lanie J.A."/>
            <person name="Ng W.-L."/>
            <person name="Kazmierczak K.M."/>
            <person name="Andrzejewski T.M."/>
            <person name="Davidsen T.M."/>
            <person name="Wayne K.J."/>
            <person name="Tettelin H."/>
            <person name="Glass J.I."/>
            <person name="Rusch D."/>
            <person name="Podicherti R."/>
            <person name="Tsui H.-C.T."/>
            <person name="Winkler M.E."/>
        </authorList>
    </citation>
    <scope>NUCLEOTIDE SEQUENCE</scope>
</reference>
<dbReference type="InterPro" id="IPR001789">
    <property type="entry name" value="Sig_transdc_resp-reg_receiver"/>
</dbReference>
<feature type="domain" description="Response regulatory" evidence="2">
    <location>
        <begin position="8"/>
        <end position="122"/>
    </location>
</feature>
<dbReference type="PANTHER" id="PTHR44591:SF3">
    <property type="entry name" value="RESPONSE REGULATORY DOMAIN-CONTAINING PROTEIN"/>
    <property type="match status" value="1"/>
</dbReference>
<dbReference type="SUPFAM" id="SSF53649">
    <property type="entry name" value="Alkaline phosphatase-like"/>
    <property type="match status" value="1"/>
</dbReference>
<evidence type="ECO:0000256" key="1">
    <source>
        <dbReference type="ARBA" id="ARBA00022553"/>
    </source>
</evidence>
<dbReference type="Pfam" id="PF08665">
    <property type="entry name" value="PglZ"/>
    <property type="match status" value="1"/>
</dbReference>
<dbReference type="InterPro" id="IPR017850">
    <property type="entry name" value="Alkaline_phosphatase_core_sf"/>
</dbReference>
<dbReference type="SUPFAM" id="SSF52172">
    <property type="entry name" value="CheY-like"/>
    <property type="match status" value="1"/>
</dbReference>
<protein>
    <recommendedName>
        <fullName evidence="2">Response regulatory domain-containing protein</fullName>
    </recommendedName>
</protein>
<dbReference type="Pfam" id="PF00072">
    <property type="entry name" value="Response_reg"/>
    <property type="match status" value="1"/>
</dbReference>
<dbReference type="InterPro" id="IPR050595">
    <property type="entry name" value="Bact_response_regulator"/>
</dbReference>
<dbReference type="SMART" id="SM00448">
    <property type="entry name" value="REC"/>
    <property type="match status" value="1"/>
</dbReference>
<accession>A0A382A0N9</accession>
<dbReference type="GO" id="GO:0000160">
    <property type="term" value="P:phosphorelay signal transduction system"/>
    <property type="evidence" value="ECO:0007669"/>
    <property type="project" value="InterPro"/>
</dbReference>
<dbReference type="CDD" id="cd00156">
    <property type="entry name" value="REC"/>
    <property type="match status" value="1"/>
</dbReference>
<dbReference type="AlphaFoldDB" id="A0A382A0N9"/>
<dbReference type="EMBL" id="UINC01023434">
    <property type="protein sequence ID" value="SVA95078.1"/>
    <property type="molecule type" value="Genomic_DNA"/>
</dbReference>
<name>A0A382A0N9_9ZZZZ</name>
<dbReference type="Gene3D" id="3.40.720.10">
    <property type="entry name" value="Alkaline Phosphatase, subunit A"/>
    <property type="match status" value="1"/>
</dbReference>
<proteinExistence type="predicted"/>
<dbReference type="Gene3D" id="3.40.50.2300">
    <property type="match status" value="1"/>
</dbReference>
<gene>
    <name evidence="3" type="ORF">METZ01_LOCUS147932</name>
</gene>
<evidence type="ECO:0000259" key="2">
    <source>
        <dbReference type="PROSITE" id="PS50110"/>
    </source>
</evidence>
<organism evidence="3">
    <name type="scientific">marine metagenome</name>
    <dbReference type="NCBI Taxonomy" id="408172"/>
    <lineage>
        <taxon>unclassified sequences</taxon>
        <taxon>metagenomes</taxon>
        <taxon>ecological metagenomes</taxon>
    </lineage>
</organism>
<evidence type="ECO:0000313" key="3">
    <source>
        <dbReference type="EMBL" id="SVA95078.1"/>
    </source>
</evidence>
<dbReference type="InterPro" id="IPR011006">
    <property type="entry name" value="CheY-like_superfamily"/>
</dbReference>
<sequence>MNYQVKGHILWVDDEIHHLKPHILFLESKGYRVSTATNGNDADVLNKNNRYDLILLDQTMPGIDGMETLQKIKIQRISIPVIMITKSEDEWLMDEAISQQVNQFLIKPVSPNQIYIACKQILEKNKIIDDRTTSDYLKDFQKINDDLDNIISTDDWWDLYIRLVQWQLKFDEYGDSGLSNILGEQIQSCNKSFSNFIENNYEGLTQKTNDSLLSPGIFQNYLLPLINNNQKVCVIVIDCMRCDQFLSVLPYLESLFNIELSYHISLLPSATPYSRNAIFSGLYPDELIEKYPNQKELFMNHADGLNKYEHKFLLDQLDRHDVSNKRVHYHKIWAIEEGKKFRKKINDYLEKDVLALVVNFVDMLAHDSSKMDVLKEIVPDESGYRLTVKSWIKNSWFNDVIKTLSQSDFHVVITSDHGSIRVNKDIMVSADRDASSGVRYKYGRNLNTNNKNAFVINQPERYKLPVLGPQFNYLIAKNDAYFLYPNDANRYKNKLQNSFQHGGISMEELLVPVLVMKGY</sequence>
<keyword evidence="1" id="KW-0597">Phosphoprotein</keyword>